<dbReference type="Pfam" id="PF04972">
    <property type="entry name" value="BON"/>
    <property type="match status" value="3"/>
</dbReference>
<dbReference type="InterPro" id="IPR014004">
    <property type="entry name" value="Transpt-assoc_nodulatn_dom_bac"/>
</dbReference>
<dbReference type="PROSITE" id="PS50914">
    <property type="entry name" value="BON"/>
    <property type="match status" value="3"/>
</dbReference>
<dbReference type="Proteomes" id="UP001255185">
    <property type="component" value="Unassembled WGS sequence"/>
</dbReference>
<dbReference type="InterPro" id="IPR007055">
    <property type="entry name" value="BON_dom"/>
</dbReference>
<reference evidence="2 3" key="1">
    <citation type="submission" date="2023-07" db="EMBL/GenBank/DDBJ databases">
        <title>Sorghum-associated microbial communities from plants grown in Nebraska, USA.</title>
        <authorList>
            <person name="Schachtman D."/>
        </authorList>
    </citation>
    <scope>NUCLEOTIDE SEQUENCE [LARGE SCALE GENOMIC DNA]</scope>
    <source>
        <strain evidence="2 3">3773</strain>
    </source>
</reference>
<feature type="domain" description="BON" evidence="1">
    <location>
        <begin position="3"/>
        <end position="71"/>
    </location>
</feature>
<keyword evidence="3" id="KW-1185">Reference proteome</keyword>
<gene>
    <name evidence="2" type="ORF">J2X31_003317</name>
</gene>
<dbReference type="PANTHER" id="PTHR34606:SF15">
    <property type="entry name" value="BON DOMAIN-CONTAINING PROTEIN"/>
    <property type="match status" value="1"/>
</dbReference>
<organism evidence="2 3">
    <name type="scientific">Flavobacterium arsenatis</name>
    <dbReference type="NCBI Taxonomy" id="1484332"/>
    <lineage>
        <taxon>Bacteria</taxon>
        <taxon>Pseudomonadati</taxon>
        <taxon>Bacteroidota</taxon>
        <taxon>Flavobacteriia</taxon>
        <taxon>Flavobacteriales</taxon>
        <taxon>Flavobacteriaceae</taxon>
        <taxon>Flavobacterium</taxon>
    </lineage>
</organism>
<dbReference type="SMART" id="SM00749">
    <property type="entry name" value="BON"/>
    <property type="match status" value="3"/>
</dbReference>
<dbReference type="Gene3D" id="3.30.1340.30">
    <property type="match status" value="3"/>
</dbReference>
<feature type="domain" description="BON" evidence="1">
    <location>
        <begin position="149"/>
        <end position="217"/>
    </location>
</feature>
<dbReference type="EMBL" id="JAVDVI010000018">
    <property type="protein sequence ID" value="MDR6969287.1"/>
    <property type="molecule type" value="Genomic_DNA"/>
</dbReference>
<evidence type="ECO:0000259" key="1">
    <source>
        <dbReference type="PROSITE" id="PS50914"/>
    </source>
</evidence>
<evidence type="ECO:0000313" key="2">
    <source>
        <dbReference type="EMBL" id="MDR6969287.1"/>
    </source>
</evidence>
<dbReference type="PANTHER" id="PTHR34606">
    <property type="entry name" value="BON DOMAIN-CONTAINING PROTEIN"/>
    <property type="match status" value="1"/>
</dbReference>
<dbReference type="InterPro" id="IPR051686">
    <property type="entry name" value="Lipoprotein_DolP"/>
</dbReference>
<protein>
    <submittedName>
        <fullName evidence="2">Osmotically-inducible protein OsmY</fullName>
    </submittedName>
</protein>
<comment type="caution">
    <text evidence="2">The sequence shown here is derived from an EMBL/GenBank/DDBJ whole genome shotgun (WGS) entry which is preliminary data.</text>
</comment>
<accession>A0ABU1TTY9</accession>
<proteinExistence type="predicted"/>
<sequence length="220" mass="24446">MKSNEELQKNVVDAINWEPLLQAAEIGVMADDGVVTLSGSVNTYAKKAEAEQATKNVAGVKTVVDAIEIVFNTKDIKTDAEITDAIENAFKWHWDIPTEKVMVSVENSWVFLSGDLEWNYQKEFAESAVINLIGIKGITNTINIITSTKDKIEKEDIEIAIERNGTINNKNICISVLKNVVTLTGNVDSWYQKSEAGRIAWNAPGVHQVNNDLYVDFDEL</sequence>
<feature type="domain" description="BON" evidence="1">
    <location>
        <begin position="78"/>
        <end position="146"/>
    </location>
</feature>
<evidence type="ECO:0000313" key="3">
    <source>
        <dbReference type="Proteomes" id="UP001255185"/>
    </source>
</evidence>
<dbReference type="RefSeq" id="WP_310028174.1">
    <property type="nucleotide sequence ID" value="NZ_JAVDVI010000018.1"/>
</dbReference>
<name>A0ABU1TTY9_9FLAO</name>